<keyword evidence="2" id="KW-1185">Reference proteome</keyword>
<dbReference type="EMBL" id="MU118313">
    <property type="protein sequence ID" value="KAF9642948.1"/>
    <property type="molecule type" value="Genomic_DNA"/>
</dbReference>
<dbReference type="Proteomes" id="UP000886501">
    <property type="component" value="Unassembled WGS sequence"/>
</dbReference>
<evidence type="ECO:0000313" key="1">
    <source>
        <dbReference type="EMBL" id="KAF9642948.1"/>
    </source>
</evidence>
<sequence length="180" mass="19475">MSSFKSNVARGAASLLGSDLTLINLLTQGLVDWEGLNLDVEHPQDSMRYAATVVEGQVTTHANALQLQASGLDSSVNAWVEDCQVLFDKNVALVCEVEVLKQTVEQMDGELGVLLAQVEALEWVNPLEYLSVKDLLRLGAEGDIMEMDTTAASNLALCPDFSALVDRPEPLDTATPLFLQ</sequence>
<comment type="caution">
    <text evidence="1">The sequence shown here is derived from an EMBL/GenBank/DDBJ whole genome shotgun (WGS) entry which is preliminary data.</text>
</comment>
<name>A0ACB6Z0F6_THEGA</name>
<reference evidence="1" key="1">
    <citation type="submission" date="2019-10" db="EMBL/GenBank/DDBJ databases">
        <authorList>
            <consortium name="DOE Joint Genome Institute"/>
            <person name="Kuo A."/>
            <person name="Miyauchi S."/>
            <person name="Kiss E."/>
            <person name="Drula E."/>
            <person name="Kohler A."/>
            <person name="Sanchez-Garcia M."/>
            <person name="Andreopoulos B."/>
            <person name="Barry K.W."/>
            <person name="Bonito G."/>
            <person name="Buee M."/>
            <person name="Carver A."/>
            <person name="Chen C."/>
            <person name="Cichocki N."/>
            <person name="Clum A."/>
            <person name="Culley D."/>
            <person name="Crous P.W."/>
            <person name="Fauchery L."/>
            <person name="Girlanda M."/>
            <person name="Hayes R."/>
            <person name="Keri Z."/>
            <person name="Labutti K."/>
            <person name="Lipzen A."/>
            <person name="Lombard V."/>
            <person name="Magnuson J."/>
            <person name="Maillard F."/>
            <person name="Morin E."/>
            <person name="Murat C."/>
            <person name="Nolan M."/>
            <person name="Ohm R."/>
            <person name="Pangilinan J."/>
            <person name="Pereira M."/>
            <person name="Perotto S."/>
            <person name="Peter M."/>
            <person name="Riley R."/>
            <person name="Sitrit Y."/>
            <person name="Stielow B."/>
            <person name="Szollosi G."/>
            <person name="Zifcakova L."/>
            <person name="Stursova M."/>
            <person name="Spatafora J.W."/>
            <person name="Tedersoo L."/>
            <person name="Vaario L.-M."/>
            <person name="Yamada A."/>
            <person name="Yan M."/>
            <person name="Wang P."/>
            <person name="Xu J."/>
            <person name="Bruns T."/>
            <person name="Baldrian P."/>
            <person name="Vilgalys R."/>
            <person name="Henrissat B."/>
            <person name="Grigoriev I.V."/>
            <person name="Hibbett D."/>
            <person name="Nagy L.G."/>
            <person name="Martin F.M."/>
        </authorList>
    </citation>
    <scope>NUCLEOTIDE SEQUENCE</scope>
    <source>
        <strain evidence="1">P2</strain>
    </source>
</reference>
<gene>
    <name evidence="1" type="ORF">BDM02DRAFT_3132749</name>
</gene>
<evidence type="ECO:0000313" key="2">
    <source>
        <dbReference type="Proteomes" id="UP000886501"/>
    </source>
</evidence>
<proteinExistence type="predicted"/>
<accession>A0ACB6Z0F6</accession>
<organism evidence="1 2">
    <name type="scientific">Thelephora ganbajun</name>
    <name type="common">Ganba fungus</name>
    <dbReference type="NCBI Taxonomy" id="370292"/>
    <lineage>
        <taxon>Eukaryota</taxon>
        <taxon>Fungi</taxon>
        <taxon>Dikarya</taxon>
        <taxon>Basidiomycota</taxon>
        <taxon>Agaricomycotina</taxon>
        <taxon>Agaricomycetes</taxon>
        <taxon>Thelephorales</taxon>
        <taxon>Thelephoraceae</taxon>
        <taxon>Thelephora</taxon>
    </lineage>
</organism>
<protein>
    <submittedName>
        <fullName evidence="1">Uncharacterized protein</fullName>
    </submittedName>
</protein>
<reference evidence="1" key="2">
    <citation type="journal article" date="2020" name="Nat. Commun.">
        <title>Large-scale genome sequencing of mycorrhizal fungi provides insights into the early evolution of symbiotic traits.</title>
        <authorList>
            <person name="Miyauchi S."/>
            <person name="Kiss E."/>
            <person name="Kuo A."/>
            <person name="Drula E."/>
            <person name="Kohler A."/>
            <person name="Sanchez-Garcia M."/>
            <person name="Morin E."/>
            <person name="Andreopoulos B."/>
            <person name="Barry K.W."/>
            <person name="Bonito G."/>
            <person name="Buee M."/>
            <person name="Carver A."/>
            <person name="Chen C."/>
            <person name="Cichocki N."/>
            <person name="Clum A."/>
            <person name="Culley D."/>
            <person name="Crous P.W."/>
            <person name="Fauchery L."/>
            <person name="Girlanda M."/>
            <person name="Hayes R.D."/>
            <person name="Keri Z."/>
            <person name="LaButti K."/>
            <person name="Lipzen A."/>
            <person name="Lombard V."/>
            <person name="Magnuson J."/>
            <person name="Maillard F."/>
            <person name="Murat C."/>
            <person name="Nolan M."/>
            <person name="Ohm R.A."/>
            <person name="Pangilinan J."/>
            <person name="Pereira M.F."/>
            <person name="Perotto S."/>
            <person name="Peter M."/>
            <person name="Pfister S."/>
            <person name="Riley R."/>
            <person name="Sitrit Y."/>
            <person name="Stielow J.B."/>
            <person name="Szollosi G."/>
            <person name="Zifcakova L."/>
            <person name="Stursova M."/>
            <person name="Spatafora J.W."/>
            <person name="Tedersoo L."/>
            <person name="Vaario L.M."/>
            <person name="Yamada A."/>
            <person name="Yan M."/>
            <person name="Wang P."/>
            <person name="Xu J."/>
            <person name="Bruns T."/>
            <person name="Baldrian P."/>
            <person name="Vilgalys R."/>
            <person name="Dunand C."/>
            <person name="Henrissat B."/>
            <person name="Grigoriev I.V."/>
            <person name="Hibbett D."/>
            <person name="Nagy L.G."/>
            <person name="Martin F.M."/>
        </authorList>
    </citation>
    <scope>NUCLEOTIDE SEQUENCE</scope>
    <source>
        <strain evidence="1">P2</strain>
    </source>
</reference>